<reference evidence="5" key="1">
    <citation type="submission" date="2018-02" db="EMBL/GenBank/DDBJ databases">
        <authorList>
            <person name="Vasarhelyi B.M."/>
            <person name="Deshmukh S."/>
            <person name="Balint B."/>
            <person name="Kukolya J."/>
        </authorList>
    </citation>
    <scope>NUCLEOTIDE SEQUENCE</scope>
    <source>
        <strain evidence="5">KB22</strain>
    </source>
</reference>
<dbReference type="InterPro" id="IPR010982">
    <property type="entry name" value="Lambda_DNA-bd_dom_sf"/>
</dbReference>
<evidence type="ECO:0000259" key="4">
    <source>
        <dbReference type="PROSITE" id="PS50932"/>
    </source>
</evidence>
<dbReference type="PROSITE" id="PS50932">
    <property type="entry name" value="HTH_LACI_2"/>
    <property type="match status" value="1"/>
</dbReference>
<dbReference type="PANTHER" id="PTHR30146:SF109">
    <property type="entry name" value="HTH-TYPE TRANSCRIPTIONAL REGULATOR GALS"/>
    <property type="match status" value="1"/>
</dbReference>
<protein>
    <submittedName>
        <fullName evidence="5">LacI family transcriptional regulator</fullName>
    </submittedName>
</protein>
<evidence type="ECO:0000256" key="2">
    <source>
        <dbReference type="ARBA" id="ARBA00023125"/>
    </source>
</evidence>
<gene>
    <name evidence="5" type="ORF">C4F49_06550</name>
</gene>
<organism evidence="5 6">
    <name type="scientific">Sphingobacterium hungaricum</name>
    <dbReference type="NCBI Taxonomy" id="2082723"/>
    <lineage>
        <taxon>Bacteria</taxon>
        <taxon>Pseudomonadati</taxon>
        <taxon>Bacteroidota</taxon>
        <taxon>Sphingobacteriia</taxon>
        <taxon>Sphingobacteriales</taxon>
        <taxon>Sphingobacteriaceae</taxon>
        <taxon>Sphingobacterium</taxon>
    </lineage>
</organism>
<dbReference type="SUPFAM" id="SSF47413">
    <property type="entry name" value="lambda repressor-like DNA-binding domains"/>
    <property type="match status" value="1"/>
</dbReference>
<dbReference type="CDD" id="cd06267">
    <property type="entry name" value="PBP1_LacI_sugar_binding-like"/>
    <property type="match status" value="1"/>
</dbReference>
<dbReference type="GO" id="GO:0000976">
    <property type="term" value="F:transcription cis-regulatory region binding"/>
    <property type="evidence" value="ECO:0007669"/>
    <property type="project" value="TreeGrafter"/>
</dbReference>
<proteinExistence type="predicted"/>
<dbReference type="EMBL" id="PRDK01000004">
    <property type="protein sequence ID" value="MBE8713334.1"/>
    <property type="molecule type" value="Genomic_DNA"/>
</dbReference>
<dbReference type="CDD" id="cd01392">
    <property type="entry name" value="HTH_LacI"/>
    <property type="match status" value="1"/>
</dbReference>
<sequence length="339" mass="38245">MAKIDIHTLAEVLNISTSTVSRAFRNTNDINPETRKRILEKAAELNYQPNHYASNLREQKSKTIAVIIPELANNYFSQIIQGVEKVAKTAGYHILIFVTDDDIQKEREFMRSLSNGRVDGVVMSASGEATDHSYLNNIESFGFPLILFDRIYEEVGVPKIITDDYNSSYHATQHLIDNGCERIAYLVVNKEQSIGKTRMQGYVDALKKNRIPIRKRLIVDCTNSYEENAVIIEHMIEVNHPDGILASVERLAFSTYQVCQSMKLQIPQDIKIAAFSSLEIASLLNPPLTTIKQPAIKIGEKAASLLLEKLADENPKQTHQEFVLESELMIRDSSLKGSY</sequence>
<dbReference type="GO" id="GO:0003700">
    <property type="term" value="F:DNA-binding transcription factor activity"/>
    <property type="evidence" value="ECO:0007669"/>
    <property type="project" value="TreeGrafter"/>
</dbReference>
<feature type="domain" description="HTH lacI-type" evidence="4">
    <location>
        <begin position="6"/>
        <end position="58"/>
    </location>
</feature>
<dbReference type="Gene3D" id="1.10.260.40">
    <property type="entry name" value="lambda repressor-like DNA-binding domains"/>
    <property type="match status" value="1"/>
</dbReference>
<evidence type="ECO:0000256" key="3">
    <source>
        <dbReference type="ARBA" id="ARBA00023163"/>
    </source>
</evidence>
<keyword evidence="2" id="KW-0238">DNA-binding</keyword>
<dbReference type="PANTHER" id="PTHR30146">
    <property type="entry name" value="LACI-RELATED TRANSCRIPTIONAL REPRESSOR"/>
    <property type="match status" value="1"/>
</dbReference>
<dbReference type="AlphaFoldDB" id="A0A928UYA9"/>
<comment type="caution">
    <text evidence="5">The sequence shown here is derived from an EMBL/GenBank/DDBJ whole genome shotgun (WGS) entry which is preliminary data.</text>
</comment>
<dbReference type="SMART" id="SM00354">
    <property type="entry name" value="HTH_LACI"/>
    <property type="match status" value="1"/>
</dbReference>
<dbReference type="InterPro" id="IPR000843">
    <property type="entry name" value="HTH_LacI"/>
</dbReference>
<keyword evidence="1" id="KW-0805">Transcription regulation</keyword>
<dbReference type="Gene3D" id="3.40.50.2300">
    <property type="match status" value="2"/>
</dbReference>
<keyword evidence="6" id="KW-1185">Reference proteome</keyword>
<dbReference type="Proteomes" id="UP000616201">
    <property type="component" value="Unassembled WGS sequence"/>
</dbReference>
<evidence type="ECO:0000313" key="5">
    <source>
        <dbReference type="EMBL" id="MBE8713334.1"/>
    </source>
</evidence>
<evidence type="ECO:0000313" key="6">
    <source>
        <dbReference type="Proteomes" id="UP000616201"/>
    </source>
</evidence>
<name>A0A928UYA9_9SPHI</name>
<dbReference type="Pfam" id="PF00356">
    <property type="entry name" value="LacI"/>
    <property type="match status" value="1"/>
</dbReference>
<dbReference type="InterPro" id="IPR001761">
    <property type="entry name" value="Peripla_BP/Lac1_sug-bd_dom"/>
</dbReference>
<dbReference type="InterPro" id="IPR028082">
    <property type="entry name" value="Peripla_BP_I"/>
</dbReference>
<evidence type="ECO:0000256" key="1">
    <source>
        <dbReference type="ARBA" id="ARBA00023015"/>
    </source>
</evidence>
<dbReference type="SUPFAM" id="SSF53822">
    <property type="entry name" value="Periplasmic binding protein-like I"/>
    <property type="match status" value="1"/>
</dbReference>
<dbReference type="RefSeq" id="WP_196935278.1">
    <property type="nucleotide sequence ID" value="NZ_MU158698.1"/>
</dbReference>
<keyword evidence="3" id="KW-0804">Transcription</keyword>
<dbReference type="Pfam" id="PF00532">
    <property type="entry name" value="Peripla_BP_1"/>
    <property type="match status" value="1"/>
</dbReference>
<accession>A0A928UYA9</accession>